<name>A0A0N4YXT9_NIPBR</name>
<dbReference type="EMBL" id="UYSL01027335">
    <property type="protein sequence ID" value="VDL86622.1"/>
    <property type="molecule type" value="Genomic_DNA"/>
</dbReference>
<protein>
    <submittedName>
        <fullName evidence="4">Reverse transcriptase domain-containing protein</fullName>
    </submittedName>
</protein>
<dbReference type="InterPro" id="IPR036691">
    <property type="entry name" value="Endo/exonu/phosph_ase_sf"/>
</dbReference>
<reference evidence="2 3" key="2">
    <citation type="submission" date="2018-11" db="EMBL/GenBank/DDBJ databases">
        <authorList>
            <consortium name="Pathogen Informatics"/>
        </authorList>
    </citation>
    <scope>NUCLEOTIDE SEQUENCE [LARGE SCALE GENOMIC DNA]</scope>
</reference>
<dbReference type="CDD" id="cd01650">
    <property type="entry name" value="RT_nLTR_like"/>
    <property type="match status" value="1"/>
</dbReference>
<keyword evidence="3" id="KW-1185">Reference proteome</keyword>
<dbReference type="STRING" id="27835.A0A0N4YXT9"/>
<dbReference type="SUPFAM" id="SSF56219">
    <property type="entry name" value="DNase I-like"/>
    <property type="match status" value="1"/>
</dbReference>
<accession>A0A0N4YXT9</accession>
<evidence type="ECO:0000313" key="4">
    <source>
        <dbReference type="WBParaSite" id="NBR_0002206101-mRNA-1"/>
    </source>
</evidence>
<evidence type="ECO:0000259" key="1">
    <source>
        <dbReference type="PROSITE" id="PS50878"/>
    </source>
</evidence>
<dbReference type="AlphaFoldDB" id="A0A0N4YXT9"/>
<proteinExistence type="predicted"/>
<sequence>MYAPTADRSEEEHKDFYDELGDLVRSQKCSYLVVMGDFNARVGPRKPGEHYIGTNGVEAPAKRWTHVSPNGQHFHELDHILCSRRAITDTGVVPSFSTGSDHRLLRARFHSDRGQIRLARVESRRPRISELNEELVRAAVGKVDFGICADIDEDYEQLTTHLATIARQSRVAAPNHCVRRISEATKSLLARRRNMDGKANHLEFTLLNKLCRQKIAEDHQDFARRKLLEAAVNRTSLKKVKRDIAEYRHVIPCLKAPDGSRQSSRAGMESIVSKFYTDLYKSNLRPNRQQPAGEEVPSILPSEVRHAIESMPRGKAPGTDKLSVELLQACGDKLYCALAKRFTVYISECKVPAAWKKSSAVLLFKKGDKEDLENYRPITLLPVLYKVFTRCILARIRGTLKEAQPIEQAGFRKGYSTLDHILTCCRLIEVAQEYHEPLVLTFVDYKKAFDFVEPAKECYTGCHTVFRPFCRDVAVAVERGVRQGDPISPCLFSACSESTIRRCDWEPFGVEVSGVRLNHLRFADDIVLVTKTPEDASRMLNGLHEAGKEAGLTTNTTKTKVLRNSFCSLEPVLLQGVALEDVKEY</sequence>
<evidence type="ECO:0000313" key="3">
    <source>
        <dbReference type="Proteomes" id="UP000271162"/>
    </source>
</evidence>
<dbReference type="GO" id="GO:0003824">
    <property type="term" value="F:catalytic activity"/>
    <property type="evidence" value="ECO:0007669"/>
    <property type="project" value="InterPro"/>
</dbReference>
<dbReference type="InterPro" id="IPR005135">
    <property type="entry name" value="Endo/exonuclease/phosphatase"/>
</dbReference>
<evidence type="ECO:0000313" key="2">
    <source>
        <dbReference type="EMBL" id="VDL86622.1"/>
    </source>
</evidence>
<dbReference type="Pfam" id="PF03372">
    <property type="entry name" value="Exo_endo_phos"/>
    <property type="match status" value="1"/>
</dbReference>
<dbReference type="PROSITE" id="PS50878">
    <property type="entry name" value="RT_POL"/>
    <property type="match status" value="1"/>
</dbReference>
<dbReference type="Gene3D" id="3.60.10.10">
    <property type="entry name" value="Endonuclease/exonuclease/phosphatase"/>
    <property type="match status" value="1"/>
</dbReference>
<organism evidence="4">
    <name type="scientific">Nippostrongylus brasiliensis</name>
    <name type="common">Rat hookworm</name>
    <dbReference type="NCBI Taxonomy" id="27835"/>
    <lineage>
        <taxon>Eukaryota</taxon>
        <taxon>Metazoa</taxon>
        <taxon>Ecdysozoa</taxon>
        <taxon>Nematoda</taxon>
        <taxon>Chromadorea</taxon>
        <taxon>Rhabditida</taxon>
        <taxon>Rhabditina</taxon>
        <taxon>Rhabditomorpha</taxon>
        <taxon>Strongyloidea</taxon>
        <taxon>Heligmosomidae</taxon>
        <taxon>Nippostrongylus</taxon>
    </lineage>
</organism>
<dbReference type="SUPFAM" id="SSF56672">
    <property type="entry name" value="DNA/RNA polymerases"/>
    <property type="match status" value="1"/>
</dbReference>
<dbReference type="PANTHER" id="PTHR19446">
    <property type="entry name" value="REVERSE TRANSCRIPTASES"/>
    <property type="match status" value="1"/>
</dbReference>
<dbReference type="Proteomes" id="UP000271162">
    <property type="component" value="Unassembled WGS sequence"/>
</dbReference>
<dbReference type="InterPro" id="IPR000477">
    <property type="entry name" value="RT_dom"/>
</dbReference>
<feature type="domain" description="Reverse transcriptase" evidence="1">
    <location>
        <begin position="344"/>
        <end position="579"/>
    </location>
</feature>
<dbReference type="WBParaSite" id="NBR_0002206101-mRNA-1">
    <property type="protein sequence ID" value="NBR_0002206101-mRNA-1"/>
    <property type="gene ID" value="NBR_0002206101"/>
</dbReference>
<dbReference type="Pfam" id="PF00078">
    <property type="entry name" value="RVT_1"/>
    <property type="match status" value="1"/>
</dbReference>
<dbReference type="OMA" id="MEPRNES"/>
<dbReference type="InterPro" id="IPR043502">
    <property type="entry name" value="DNA/RNA_pol_sf"/>
</dbReference>
<reference evidence="4" key="1">
    <citation type="submission" date="2017-02" db="UniProtKB">
        <authorList>
            <consortium name="WormBaseParasite"/>
        </authorList>
    </citation>
    <scope>IDENTIFICATION</scope>
</reference>
<gene>
    <name evidence="2" type="ORF">NBR_LOCUS22062</name>
</gene>